<protein>
    <submittedName>
        <fullName evidence="1">Uncharacterized protein</fullName>
    </submittedName>
</protein>
<dbReference type="AlphaFoldDB" id="A0A4C1TN98"/>
<sequence length="178" mass="20036">MESGVTPKWVAPGAGRLCRPPLAMPLFQETVHPNFEFKPSTPACVLSMSQELPMSVLYNARNSATVNLVKKVSQRRKIGIRGRRKKGRGRQTCTLHHSQAIQSGKLEDFSANLTSSSVQNQISFSSKTTLNHRTAAALRYAFIKTYLSEEPVACQAVFYSRYERFGGYEVWGYHRFAM</sequence>
<dbReference type="EMBL" id="BGZK01000073">
    <property type="protein sequence ID" value="GBP15655.1"/>
    <property type="molecule type" value="Genomic_DNA"/>
</dbReference>
<dbReference type="Proteomes" id="UP000299102">
    <property type="component" value="Unassembled WGS sequence"/>
</dbReference>
<gene>
    <name evidence="1" type="ORF">EVAR_5349_1</name>
</gene>
<reference evidence="1 2" key="1">
    <citation type="journal article" date="2019" name="Commun. Biol.">
        <title>The bagworm genome reveals a unique fibroin gene that provides high tensile strength.</title>
        <authorList>
            <person name="Kono N."/>
            <person name="Nakamura H."/>
            <person name="Ohtoshi R."/>
            <person name="Tomita M."/>
            <person name="Numata K."/>
            <person name="Arakawa K."/>
        </authorList>
    </citation>
    <scope>NUCLEOTIDE SEQUENCE [LARGE SCALE GENOMIC DNA]</scope>
</reference>
<organism evidence="1 2">
    <name type="scientific">Eumeta variegata</name>
    <name type="common">Bagworm moth</name>
    <name type="synonym">Eumeta japonica</name>
    <dbReference type="NCBI Taxonomy" id="151549"/>
    <lineage>
        <taxon>Eukaryota</taxon>
        <taxon>Metazoa</taxon>
        <taxon>Ecdysozoa</taxon>
        <taxon>Arthropoda</taxon>
        <taxon>Hexapoda</taxon>
        <taxon>Insecta</taxon>
        <taxon>Pterygota</taxon>
        <taxon>Neoptera</taxon>
        <taxon>Endopterygota</taxon>
        <taxon>Lepidoptera</taxon>
        <taxon>Glossata</taxon>
        <taxon>Ditrysia</taxon>
        <taxon>Tineoidea</taxon>
        <taxon>Psychidae</taxon>
        <taxon>Oiketicinae</taxon>
        <taxon>Eumeta</taxon>
    </lineage>
</organism>
<accession>A0A4C1TN98</accession>
<name>A0A4C1TN98_EUMVA</name>
<evidence type="ECO:0000313" key="2">
    <source>
        <dbReference type="Proteomes" id="UP000299102"/>
    </source>
</evidence>
<evidence type="ECO:0000313" key="1">
    <source>
        <dbReference type="EMBL" id="GBP15655.1"/>
    </source>
</evidence>
<proteinExistence type="predicted"/>
<keyword evidence="2" id="KW-1185">Reference proteome</keyword>
<comment type="caution">
    <text evidence="1">The sequence shown here is derived from an EMBL/GenBank/DDBJ whole genome shotgun (WGS) entry which is preliminary data.</text>
</comment>